<reference evidence="2 3" key="1">
    <citation type="submission" date="2022-10" db="EMBL/GenBank/DDBJ databases">
        <title>Defluviimonas sp. nov., isolated from ocean surface sediments.</title>
        <authorList>
            <person name="He W."/>
            <person name="Wang L."/>
            <person name="Zhang D.-F."/>
        </authorList>
    </citation>
    <scope>NUCLEOTIDE SEQUENCE [LARGE SCALE GENOMIC DNA]</scope>
    <source>
        <strain evidence="2 3">WL0024</strain>
    </source>
</reference>
<proteinExistence type="predicted"/>
<keyword evidence="1" id="KW-0732">Signal</keyword>
<evidence type="ECO:0000313" key="3">
    <source>
        <dbReference type="Proteomes" id="UP001209535"/>
    </source>
</evidence>
<dbReference type="InterPro" id="IPR021556">
    <property type="entry name" value="DUF2950"/>
</dbReference>
<gene>
    <name evidence="2" type="ORF">OEZ60_09155</name>
</gene>
<accession>A0ABT2X2J5</accession>
<organism evidence="2 3">
    <name type="scientific">Albidovulum salinarum</name>
    <dbReference type="NCBI Taxonomy" id="2984153"/>
    <lineage>
        <taxon>Bacteria</taxon>
        <taxon>Pseudomonadati</taxon>
        <taxon>Pseudomonadota</taxon>
        <taxon>Alphaproteobacteria</taxon>
        <taxon>Rhodobacterales</taxon>
        <taxon>Paracoccaceae</taxon>
        <taxon>Albidovulum</taxon>
    </lineage>
</organism>
<dbReference type="Proteomes" id="UP001209535">
    <property type="component" value="Unassembled WGS sequence"/>
</dbReference>
<keyword evidence="3" id="KW-1185">Reference proteome</keyword>
<protein>
    <submittedName>
        <fullName evidence="2">DUF2950 domain-containing protein</fullName>
    </submittedName>
</protein>
<evidence type="ECO:0000256" key="1">
    <source>
        <dbReference type="SAM" id="SignalP"/>
    </source>
</evidence>
<evidence type="ECO:0000313" key="2">
    <source>
        <dbReference type="EMBL" id="MCU9848174.1"/>
    </source>
</evidence>
<name>A0ABT2X2J5_9RHOB</name>
<feature type="chain" id="PRO_5047097372" evidence="1">
    <location>
        <begin position="23"/>
        <end position="301"/>
    </location>
</feature>
<dbReference type="Pfam" id="PF11453">
    <property type="entry name" value="DUF2950"/>
    <property type="match status" value="1"/>
</dbReference>
<feature type="signal peptide" evidence="1">
    <location>
        <begin position="1"/>
        <end position="22"/>
    </location>
</feature>
<comment type="caution">
    <text evidence="2">The sequence shown here is derived from an EMBL/GenBank/DDBJ whole genome shotgun (WGS) entry which is preliminary data.</text>
</comment>
<dbReference type="EMBL" id="JAOVQO010000007">
    <property type="protein sequence ID" value="MCU9848174.1"/>
    <property type="molecule type" value="Genomic_DNA"/>
</dbReference>
<dbReference type="RefSeq" id="WP_263335289.1">
    <property type="nucleotide sequence ID" value="NZ_JAOVQO010000007.1"/>
</dbReference>
<sequence>MKMPASTAACLLAVATTSSALAAPAVYDAPQDALSALISAVEDRDRAAILAVFGEEAEDLFSEDGKELRRQRRQFLEMYAEGYRFVPQEDGGVVLELGTDGWPFPIPLAQGDAGWSFDVEAGRVEMAAREIGMNEIEVMTLLDAYLDLQIQYRLTDHDGDGVMEFAQSVVSSEGQRDGLYWPGDDSPIGEAGARASLDGFNDGTEDVPPEPYKGYYFRILTGQTQNAPGGEMSYVVNGNMIGGHAVLAIPADYGASGVHSFMASENGTILEADLGEETLDKGFAITLYDPGEGWTPTELEE</sequence>